<dbReference type="OrthoDB" id="5600085at2759"/>
<dbReference type="SUPFAM" id="SSF57879">
    <property type="entry name" value="Zinc domain conserved in yeast copper-regulated transcription factors"/>
    <property type="match status" value="1"/>
</dbReference>
<evidence type="ECO:0000256" key="5">
    <source>
        <dbReference type="ARBA" id="ARBA00023015"/>
    </source>
</evidence>
<comment type="subcellular location">
    <subcellularLocation>
        <location evidence="1">Nucleus</location>
    </subcellularLocation>
</comment>
<dbReference type="EMBL" id="PDNA01000063">
    <property type="protein sequence ID" value="PGH17594.1"/>
    <property type="molecule type" value="Genomic_DNA"/>
</dbReference>
<dbReference type="GO" id="GO:0000981">
    <property type="term" value="F:DNA-binding transcription factor activity, RNA polymerase II-specific"/>
    <property type="evidence" value="ECO:0007669"/>
    <property type="project" value="TreeGrafter"/>
</dbReference>
<proteinExistence type="predicted"/>
<dbReference type="Gene3D" id="3.90.430.10">
    <property type="entry name" value="Copper fist DNA-binding domain"/>
    <property type="match status" value="1"/>
</dbReference>
<keyword evidence="11" id="KW-1185">Reference proteome</keyword>
<sequence length="572" mass="62739">MPLDEHGAKWSCEPCVRGHRSSKCQHFDRLMMKVPKAGRPLAKCPHPKGTCSCQKLYAFMVRIPKGNSCICRPVYHVPQMVTETGKPPQPTTSLPGPVSPSVAGPNRVQKRTKRQSSVQATPNNVAKGLESLNNTPNDFTTKDITQTRRQSAADLQNMQSMYSPQYQNPIYPQIPFQNSPVTKQEPDLVMSPVKVQDPDKEVVTKSEPGSCCSSKPVLQQTSTTGSSCCGGTANKQRGGLRVETGGGSKVEHGFPHTQTLANAGYRTFGDHRSFSSSDLQTQNRTYNHSLPYGPQESKQHNLYYSNSMSAPATGYSSPHIPQRQQNILAQRQLSQPFPLNPVEPPQSTQSVTKGSPRDICDCGDGCQCLGCAAHPYNDTTRQHIQEMGYMMALEHGQYDQYANEQSGVFYDSQTPLTNLEYPTFPTNGLALNETIHDTSQDLTTGRIPKLNDPSFSNVTTFSDPNYNQAMMQPNAYYTLEYPVGLMGTCTNLVGTCQCGADCSCVGCLTHSGHNGVSLEPSPPPEELTPTDPIAQTSTPQTMQYPIFTQQPLDSNEFAFAYPNRLSVEPPPV</sequence>
<dbReference type="Pfam" id="PF00649">
    <property type="entry name" value="Copper-fist"/>
    <property type="match status" value="1"/>
</dbReference>
<keyword evidence="4" id="KW-0186">Copper</keyword>
<reference evidence="10 11" key="1">
    <citation type="submission" date="2017-10" db="EMBL/GenBank/DDBJ databases">
        <title>Comparative genomics in systemic dimorphic fungi from Ajellomycetaceae.</title>
        <authorList>
            <person name="Munoz J.F."/>
            <person name="Mcewen J.G."/>
            <person name="Clay O.K."/>
            <person name="Cuomo C.A."/>
        </authorList>
    </citation>
    <scope>NUCLEOTIDE SEQUENCE [LARGE SCALE GENOMIC DNA]</scope>
    <source>
        <strain evidence="10 11">UAMH7299</strain>
    </source>
</reference>
<evidence type="ECO:0000256" key="1">
    <source>
        <dbReference type="ARBA" id="ARBA00004123"/>
    </source>
</evidence>
<dbReference type="GO" id="GO:0005507">
    <property type="term" value="F:copper ion binding"/>
    <property type="evidence" value="ECO:0007669"/>
    <property type="project" value="InterPro"/>
</dbReference>
<dbReference type="GO" id="GO:0006879">
    <property type="term" value="P:intracellular iron ion homeostasis"/>
    <property type="evidence" value="ECO:0007669"/>
    <property type="project" value="TreeGrafter"/>
</dbReference>
<evidence type="ECO:0000259" key="9">
    <source>
        <dbReference type="PROSITE" id="PS50073"/>
    </source>
</evidence>
<evidence type="ECO:0000256" key="7">
    <source>
        <dbReference type="ARBA" id="ARBA00023242"/>
    </source>
</evidence>
<dbReference type="GO" id="GO:0000978">
    <property type="term" value="F:RNA polymerase II cis-regulatory region sequence-specific DNA binding"/>
    <property type="evidence" value="ECO:0007669"/>
    <property type="project" value="TreeGrafter"/>
</dbReference>
<evidence type="ECO:0000256" key="4">
    <source>
        <dbReference type="ARBA" id="ARBA00023008"/>
    </source>
</evidence>
<dbReference type="InterPro" id="IPR051763">
    <property type="entry name" value="Copper_Homeo_Regul"/>
</dbReference>
<dbReference type="STRING" id="1447883.A0A2B7Y0K2"/>
<dbReference type="PROSITE" id="PS50073">
    <property type="entry name" value="COPPER_FIST_2"/>
    <property type="match status" value="1"/>
</dbReference>
<dbReference type="AlphaFoldDB" id="A0A2B7Y0K2"/>
<keyword evidence="6" id="KW-0804">Transcription</keyword>
<evidence type="ECO:0000256" key="2">
    <source>
        <dbReference type="ARBA" id="ARBA00022723"/>
    </source>
</evidence>
<keyword evidence="5" id="KW-0805">Transcription regulation</keyword>
<feature type="domain" description="Copper-fist" evidence="9">
    <location>
        <begin position="6"/>
        <end position="41"/>
    </location>
</feature>
<dbReference type="InterPro" id="IPR001083">
    <property type="entry name" value="Cu_fist_DNA-bd_dom"/>
</dbReference>
<gene>
    <name evidence="10" type="ORF">AJ80_04773</name>
</gene>
<feature type="compositionally biased region" description="Polar residues" evidence="8">
    <location>
        <begin position="131"/>
        <end position="151"/>
    </location>
</feature>
<dbReference type="SMART" id="SM01090">
    <property type="entry name" value="Copper-fist"/>
    <property type="match status" value="1"/>
</dbReference>
<dbReference type="PANTHER" id="PTHR28088:SF9">
    <property type="entry name" value="TRANSCRIPTION FACTOR GRISEA, PUTATIVE (AFU_ORTHOLOGUE AFUA_1G13190)-RELATED"/>
    <property type="match status" value="1"/>
</dbReference>
<evidence type="ECO:0000256" key="6">
    <source>
        <dbReference type="ARBA" id="ARBA00023163"/>
    </source>
</evidence>
<dbReference type="InterPro" id="IPR036395">
    <property type="entry name" value="Cu_fist_DNA-bd_dom_sf"/>
</dbReference>
<evidence type="ECO:0000256" key="3">
    <source>
        <dbReference type="ARBA" id="ARBA00022833"/>
    </source>
</evidence>
<dbReference type="SMART" id="SM00412">
    <property type="entry name" value="Cu_FIST"/>
    <property type="match status" value="1"/>
</dbReference>
<dbReference type="GO" id="GO:0006878">
    <property type="term" value="P:intracellular copper ion homeostasis"/>
    <property type="evidence" value="ECO:0007669"/>
    <property type="project" value="TreeGrafter"/>
</dbReference>
<feature type="region of interest" description="Disordered" evidence="8">
    <location>
        <begin position="516"/>
        <end position="538"/>
    </location>
</feature>
<dbReference type="PANTHER" id="PTHR28088">
    <property type="entry name" value="TRANSCRIPTIONAL ACTIVATOR HAA1-RELATED"/>
    <property type="match status" value="1"/>
</dbReference>
<organism evidence="10 11">
    <name type="scientific">Polytolypa hystricis (strain UAMH7299)</name>
    <dbReference type="NCBI Taxonomy" id="1447883"/>
    <lineage>
        <taxon>Eukaryota</taxon>
        <taxon>Fungi</taxon>
        <taxon>Dikarya</taxon>
        <taxon>Ascomycota</taxon>
        <taxon>Pezizomycotina</taxon>
        <taxon>Eurotiomycetes</taxon>
        <taxon>Eurotiomycetidae</taxon>
        <taxon>Onygenales</taxon>
        <taxon>Onygenales incertae sedis</taxon>
        <taxon>Polytolypa</taxon>
    </lineage>
</organism>
<keyword evidence="3" id="KW-0862">Zinc</keyword>
<keyword evidence="2" id="KW-0479">Metal-binding</keyword>
<dbReference type="GO" id="GO:0045944">
    <property type="term" value="P:positive regulation of transcription by RNA polymerase II"/>
    <property type="evidence" value="ECO:0007669"/>
    <property type="project" value="TreeGrafter"/>
</dbReference>
<comment type="caution">
    <text evidence="10">The sequence shown here is derived from an EMBL/GenBank/DDBJ whole genome shotgun (WGS) entry which is preliminary data.</text>
</comment>
<keyword evidence="7" id="KW-0539">Nucleus</keyword>
<protein>
    <recommendedName>
        <fullName evidence="9">Copper-fist domain-containing protein</fullName>
    </recommendedName>
</protein>
<evidence type="ECO:0000313" key="11">
    <source>
        <dbReference type="Proteomes" id="UP000224634"/>
    </source>
</evidence>
<dbReference type="Proteomes" id="UP000224634">
    <property type="component" value="Unassembled WGS sequence"/>
</dbReference>
<evidence type="ECO:0000313" key="10">
    <source>
        <dbReference type="EMBL" id="PGH17594.1"/>
    </source>
</evidence>
<feature type="region of interest" description="Disordered" evidence="8">
    <location>
        <begin position="82"/>
        <end position="151"/>
    </location>
</feature>
<dbReference type="FunFam" id="3.90.430.10:FF:000001">
    <property type="entry name" value="Copper fist DNA-binding protein"/>
    <property type="match status" value="1"/>
</dbReference>
<feature type="compositionally biased region" description="Polar residues" evidence="8">
    <location>
        <begin position="115"/>
        <end position="124"/>
    </location>
</feature>
<accession>A0A2B7Y0K2</accession>
<dbReference type="GO" id="GO:0005634">
    <property type="term" value="C:nucleus"/>
    <property type="evidence" value="ECO:0007669"/>
    <property type="project" value="UniProtKB-SubCell"/>
</dbReference>
<evidence type="ECO:0000256" key="8">
    <source>
        <dbReference type="SAM" id="MobiDB-lite"/>
    </source>
</evidence>
<name>A0A2B7Y0K2_POLH7</name>